<keyword evidence="8" id="KW-1185">Reference proteome</keyword>
<feature type="transmembrane region" description="Helical" evidence="5">
    <location>
        <begin position="206"/>
        <end position="230"/>
    </location>
</feature>
<proteinExistence type="predicted"/>
<feature type="transmembrane region" description="Helical" evidence="5">
    <location>
        <begin position="273"/>
        <end position="291"/>
    </location>
</feature>
<gene>
    <name evidence="7" type="ORF">SAMN02745225_00615</name>
</gene>
<comment type="subcellular location">
    <subcellularLocation>
        <location evidence="1">Cell membrane</location>
        <topology evidence="1">Multi-pass membrane protein</topology>
    </subcellularLocation>
</comment>
<dbReference type="InterPro" id="IPR020846">
    <property type="entry name" value="MFS_dom"/>
</dbReference>
<evidence type="ECO:0000256" key="4">
    <source>
        <dbReference type="ARBA" id="ARBA00023136"/>
    </source>
</evidence>
<dbReference type="PANTHER" id="PTHR23527:SF1">
    <property type="entry name" value="BLL3282 PROTEIN"/>
    <property type="match status" value="1"/>
</dbReference>
<dbReference type="GO" id="GO:0022857">
    <property type="term" value="F:transmembrane transporter activity"/>
    <property type="evidence" value="ECO:0007669"/>
    <property type="project" value="InterPro"/>
</dbReference>
<organism evidence="7 8">
    <name type="scientific">Ferrithrix thermotolerans DSM 19514</name>
    <dbReference type="NCBI Taxonomy" id="1121881"/>
    <lineage>
        <taxon>Bacteria</taxon>
        <taxon>Bacillati</taxon>
        <taxon>Actinomycetota</taxon>
        <taxon>Acidimicrobiia</taxon>
        <taxon>Acidimicrobiales</taxon>
        <taxon>Acidimicrobiaceae</taxon>
        <taxon>Ferrithrix</taxon>
    </lineage>
</organism>
<feature type="transmembrane region" description="Helical" evidence="5">
    <location>
        <begin position="48"/>
        <end position="66"/>
    </location>
</feature>
<dbReference type="Proteomes" id="UP000184295">
    <property type="component" value="Unassembled WGS sequence"/>
</dbReference>
<feature type="transmembrane region" description="Helical" evidence="5">
    <location>
        <begin position="362"/>
        <end position="381"/>
    </location>
</feature>
<feature type="domain" description="Major facilitator superfamily (MFS) profile" evidence="6">
    <location>
        <begin position="13"/>
        <end position="391"/>
    </location>
</feature>
<protein>
    <submittedName>
        <fullName evidence="7">Predicted arabinose efflux permease, MFS family</fullName>
    </submittedName>
</protein>
<feature type="transmembrane region" description="Helical" evidence="5">
    <location>
        <begin position="108"/>
        <end position="131"/>
    </location>
</feature>
<feature type="transmembrane region" description="Helical" evidence="5">
    <location>
        <begin position="168"/>
        <end position="185"/>
    </location>
</feature>
<keyword evidence="3 5" id="KW-1133">Transmembrane helix</keyword>
<dbReference type="STRING" id="1121881.SAMN02745225_00615"/>
<dbReference type="AlphaFoldDB" id="A0A1M4THS2"/>
<dbReference type="SUPFAM" id="SSF103473">
    <property type="entry name" value="MFS general substrate transporter"/>
    <property type="match status" value="1"/>
</dbReference>
<dbReference type="PANTHER" id="PTHR23527">
    <property type="entry name" value="BLL3282 PROTEIN"/>
    <property type="match status" value="1"/>
</dbReference>
<dbReference type="EMBL" id="FQUL01000005">
    <property type="protein sequence ID" value="SHE43827.1"/>
    <property type="molecule type" value="Genomic_DNA"/>
</dbReference>
<evidence type="ECO:0000259" key="6">
    <source>
        <dbReference type="PROSITE" id="PS50850"/>
    </source>
</evidence>
<evidence type="ECO:0000313" key="7">
    <source>
        <dbReference type="EMBL" id="SHE43827.1"/>
    </source>
</evidence>
<name>A0A1M4THS2_9ACTN</name>
<feature type="transmembrane region" description="Helical" evidence="5">
    <location>
        <begin position="242"/>
        <end position="261"/>
    </location>
</feature>
<reference evidence="8" key="1">
    <citation type="submission" date="2016-11" db="EMBL/GenBank/DDBJ databases">
        <authorList>
            <person name="Varghese N."/>
            <person name="Submissions S."/>
        </authorList>
    </citation>
    <scope>NUCLEOTIDE SEQUENCE [LARGE SCALE GENOMIC DNA]</scope>
    <source>
        <strain evidence="8">DSM 19514</strain>
    </source>
</reference>
<keyword evidence="4 5" id="KW-0472">Membrane</keyword>
<sequence>MNPQRAEKVSAPTLIYAISTTTVATLPVFLTGALGVEISRALALAPSRLGVLIGAFFASATISSITSGKVSESRGGTFIMRLGMSFAGLANLTIFLFGHSFIQMLIELVFAGITNGAIQPAVNVFVANAVPRSRQGFAFGIKQAAIPVSTLLSGLAVPFVALTLGWQYAYLGTSVLALALIIALPKSKDAKIIPKTDEVVGRRYSVGPLVVLATAMALGAGAANALGAFLVEDAVRVGWRPADAGFLVVLGSLAGMISRVVNGHLADKRSGRHFIVTAQMVLLGSLGYVMFALHISFLILPATVISYGLGWGWNGLFNYAVVKTHPHSAGRATGTTQSGAYIGSVLGPILFGFVAQHYSFNLAWYLAASSAVVSAATMVLGRHLIILRDAD</sequence>
<keyword evidence="2 5" id="KW-0812">Transmembrane</keyword>
<dbReference type="Gene3D" id="1.20.1250.20">
    <property type="entry name" value="MFS general substrate transporter like domains"/>
    <property type="match status" value="2"/>
</dbReference>
<dbReference type="InterPro" id="IPR036259">
    <property type="entry name" value="MFS_trans_sf"/>
</dbReference>
<dbReference type="Pfam" id="PF07690">
    <property type="entry name" value="MFS_1"/>
    <property type="match status" value="1"/>
</dbReference>
<feature type="transmembrane region" description="Helical" evidence="5">
    <location>
        <begin position="297"/>
        <end position="317"/>
    </location>
</feature>
<dbReference type="InterPro" id="IPR052952">
    <property type="entry name" value="MFS-Transporter"/>
</dbReference>
<evidence type="ECO:0000313" key="8">
    <source>
        <dbReference type="Proteomes" id="UP000184295"/>
    </source>
</evidence>
<accession>A0A1M4THS2</accession>
<feature type="transmembrane region" description="Helical" evidence="5">
    <location>
        <begin position="143"/>
        <end position="162"/>
    </location>
</feature>
<dbReference type="OrthoDB" id="5176013at2"/>
<evidence type="ECO:0000256" key="1">
    <source>
        <dbReference type="ARBA" id="ARBA00004651"/>
    </source>
</evidence>
<feature type="transmembrane region" description="Helical" evidence="5">
    <location>
        <begin position="338"/>
        <end position="356"/>
    </location>
</feature>
<feature type="transmembrane region" description="Helical" evidence="5">
    <location>
        <begin position="78"/>
        <end position="102"/>
    </location>
</feature>
<dbReference type="GO" id="GO:0005886">
    <property type="term" value="C:plasma membrane"/>
    <property type="evidence" value="ECO:0007669"/>
    <property type="project" value="UniProtKB-SubCell"/>
</dbReference>
<evidence type="ECO:0000256" key="5">
    <source>
        <dbReference type="SAM" id="Phobius"/>
    </source>
</evidence>
<feature type="transmembrane region" description="Helical" evidence="5">
    <location>
        <begin position="14"/>
        <end position="36"/>
    </location>
</feature>
<dbReference type="InterPro" id="IPR011701">
    <property type="entry name" value="MFS"/>
</dbReference>
<dbReference type="RefSeq" id="WP_072788634.1">
    <property type="nucleotide sequence ID" value="NZ_FQUL01000005.1"/>
</dbReference>
<evidence type="ECO:0000256" key="2">
    <source>
        <dbReference type="ARBA" id="ARBA00022692"/>
    </source>
</evidence>
<evidence type="ECO:0000256" key="3">
    <source>
        <dbReference type="ARBA" id="ARBA00022989"/>
    </source>
</evidence>
<dbReference type="PROSITE" id="PS50850">
    <property type="entry name" value="MFS"/>
    <property type="match status" value="1"/>
</dbReference>